<reference evidence="3 4" key="1">
    <citation type="journal article" date="2020" name="bioRxiv">
        <title>Sequence and annotation of 42 cannabis genomes reveals extensive copy number variation in cannabinoid synthesis and pathogen resistance genes.</title>
        <authorList>
            <person name="Mckernan K.J."/>
            <person name="Helbert Y."/>
            <person name="Kane L.T."/>
            <person name="Ebling H."/>
            <person name="Zhang L."/>
            <person name="Liu B."/>
            <person name="Eaton Z."/>
            <person name="Mclaughlin S."/>
            <person name="Kingan S."/>
            <person name="Baybayan P."/>
            <person name="Concepcion G."/>
            <person name="Jordan M."/>
            <person name="Riva A."/>
            <person name="Barbazuk W."/>
            <person name="Harkins T."/>
        </authorList>
    </citation>
    <scope>NUCLEOTIDE SEQUENCE [LARGE SCALE GENOMIC DNA]</scope>
    <source>
        <strain evidence="4">cv. Jamaican Lion 4</strain>
        <tissue evidence="3">Leaf</tissue>
    </source>
</reference>
<dbReference type="AlphaFoldDB" id="A0A7J6F160"/>
<accession>A0A7J6F160</accession>
<feature type="repeat" description="TPR" evidence="1">
    <location>
        <begin position="319"/>
        <end position="352"/>
    </location>
</feature>
<keyword evidence="1" id="KW-0802">TPR repeat</keyword>
<feature type="transmembrane region" description="Helical" evidence="2">
    <location>
        <begin position="132"/>
        <end position="154"/>
    </location>
</feature>
<dbReference type="Pfam" id="PF13181">
    <property type="entry name" value="TPR_8"/>
    <property type="match status" value="1"/>
</dbReference>
<dbReference type="InterPro" id="IPR019734">
    <property type="entry name" value="TPR_rpt"/>
</dbReference>
<dbReference type="PROSITE" id="PS50293">
    <property type="entry name" value="TPR_REGION"/>
    <property type="match status" value="1"/>
</dbReference>
<protein>
    <submittedName>
        <fullName evidence="3">Uncharacterized protein</fullName>
    </submittedName>
</protein>
<dbReference type="Pfam" id="PF00515">
    <property type="entry name" value="TPR_1"/>
    <property type="match status" value="1"/>
</dbReference>
<dbReference type="SUPFAM" id="SSF48452">
    <property type="entry name" value="TPR-like"/>
    <property type="match status" value="1"/>
</dbReference>
<dbReference type="Gene3D" id="1.25.40.10">
    <property type="entry name" value="Tetratricopeptide repeat domain"/>
    <property type="match status" value="1"/>
</dbReference>
<dbReference type="Proteomes" id="UP000583929">
    <property type="component" value="Unassembled WGS sequence"/>
</dbReference>
<sequence length="436" mass="50365">MAHLLNTSFASSSQTFGGNPNFPPALLISGRRSRVHVQAKTKNTVDFYSFSRKWKELVDKVQAKQLQPQEFNNELFRNLFNFNGVEVVKRPLLCASTFSMGQTLWLISVPFAQASESIKYNAVYEVGEFFELGIQLSYLLILLGFLGVGTFFVIRQVLVRRELDLSAKELQEQVRSGDASATEYFELGAVMLRRKFYPAATKYLLQAIDKWDGDDQDLAQFHPSMRIINQETIMIRKPLRSDGHAEIFNFISYLYSFHYQINDTPNFFMDSLLFLSFFLDQLTPQFPPKSFFLMVAHMKTLTIGTLRNSRKHLFNIALPRVYNALGVSYVRDGKLEKGITQFETAVKIQPGYVTAWNNLGDAYEKKKEFKSALKAFEEVLLFDPNNKLARPRRDALKEQVDMYRGVPVKSKVKSKERMTKEYSSFFEELCEVKRQF</sequence>
<evidence type="ECO:0000313" key="3">
    <source>
        <dbReference type="EMBL" id="KAF4364345.1"/>
    </source>
</evidence>
<comment type="caution">
    <text evidence="3">The sequence shown here is derived from an EMBL/GenBank/DDBJ whole genome shotgun (WGS) entry which is preliminary data.</text>
</comment>
<organism evidence="3 4">
    <name type="scientific">Cannabis sativa</name>
    <name type="common">Hemp</name>
    <name type="synonym">Marijuana</name>
    <dbReference type="NCBI Taxonomy" id="3483"/>
    <lineage>
        <taxon>Eukaryota</taxon>
        <taxon>Viridiplantae</taxon>
        <taxon>Streptophyta</taxon>
        <taxon>Embryophyta</taxon>
        <taxon>Tracheophyta</taxon>
        <taxon>Spermatophyta</taxon>
        <taxon>Magnoliopsida</taxon>
        <taxon>eudicotyledons</taxon>
        <taxon>Gunneridae</taxon>
        <taxon>Pentapetalae</taxon>
        <taxon>rosids</taxon>
        <taxon>fabids</taxon>
        <taxon>Rosales</taxon>
        <taxon>Cannabaceae</taxon>
        <taxon>Cannabis</taxon>
    </lineage>
</organism>
<evidence type="ECO:0000256" key="2">
    <source>
        <dbReference type="SAM" id="Phobius"/>
    </source>
</evidence>
<evidence type="ECO:0000256" key="1">
    <source>
        <dbReference type="PROSITE-ProRule" id="PRU00339"/>
    </source>
</evidence>
<evidence type="ECO:0000313" key="4">
    <source>
        <dbReference type="Proteomes" id="UP000583929"/>
    </source>
</evidence>
<feature type="repeat" description="TPR" evidence="1">
    <location>
        <begin position="353"/>
        <end position="386"/>
    </location>
</feature>
<dbReference type="EMBL" id="JAATIQ010000282">
    <property type="protein sequence ID" value="KAF4364345.1"/>
    <property type="molecule type" value="Genomic_DNA"/>
</dbReference>
<name>A0A7J6F160_CANSA</name>
<dbReference type="PROSITE" id="PS50005">
    <property type="entry name" value="TPR"/>
    <property type="match status" value="2"/>
</dbReference>
<dbReference type="InterPro" id="IPR011990">
    <property type="entry name" value="TPR-like_helical_dom_sf"/>
</dbReference>
<keyword evidence="4" id="KW-1185">Reference proteome</keyword>
<keyword evidence="2" id="KW-1133">Transmembrane helix</keyword>
<gene>
    <name evidence="3" type="ORF">G4B88_019965</name>
</gene>
<keyword evidence="2" id="KW-0812">Transmembrane</keyword>
<proteinExistence type="predicted"/>
<keyword evidence="2" id="KW-0472">Membrane</keyword>
<dbReference type="SMART" id="SM00028">
    <property type="entry name" value="TPR"/>
    <property type="match status" value="3"/>
</dbReference>